<gene>
    <name evidence="1" type="ORF">EZL74_13015</name>
</gene>
<proteinExistence type="predicted"/>
<sequence length="241" mass="28025">MMRKKRGYTRDVPVELVRDYKLFAIACEGSKREPDYFKILRYLSKKIAVDVIEDIVSEEEALSINPNKSAPKWVLDRAVRYIEKEGLNNDDDLWIVMDVDRWSEEQLREVASYCEQFPNWNIVISNPCFEVWLYFHKKSDIKISNSVSCGEFKTEISTFEKGGYDPLKFLPNFVEAIENAKAADSDKNHFIPKPKETKVYKLGEAILEVIGKNDFDKFINTVIPQLANEKKANLKKKLTKK</sequence>
<dbReference type="EMBL" id="SJPE01000029">
    <property type="protein sequence ID" value="TBX64399.1"/>
    <property type="molecule type" value="Genomic_DNA"/>
</dbReference>
<dbReference type="RefSeq" id="WP_131477097.1">
    <property type="nucleotide sequence ID" value="NZ_SJPE01000029.1"/>
</dbReference>
<accession>A0A4Q9YMA8</accession>
<dbReference type="InterPro" id="IPR025591">
    <property type="entry name" value="RloB"/>
</dbReference>
<dbReference type="OrthoDB" id="9796523at2"/>
<keyword evidence="2" id="KW-1185">Reference proteome</keyword>
<evidence type="ECO:0000313" key="2">
    <source>
        <dbReference type="Proteomes" id="UP000293300"/>
    </source>
</evidence>
<evidence type="ECO:0000313" key="1">
    <source>
        <dbReference type="EMBL" id="TBX64399.1"/>
    </source>
</evidence>
<name>A0A4Q9YMA8_9FLAO</name>
<organism evidence="1 2">
    <name type="scientific">Flavobacterium silvisoli</name>
    <dbReference type="NCBI Taxonomy" id="2529433"/>
    <lineage>
        <taxon>Bacteria</taxon>
        <taxon>Pseudomonadati</taxon>
        <taxon>Bacteroidota</taxon>
        <taxon>Flavobacteriia</taxon>
        <taxon>Flavobacteriales</taxon>
        <taxon>Flavobacteriaceae</taxon>
        <taxon>Flavobacterium</taxon>
    </lineage>
</organism>
<reference evidence="1 2" key="1">
    <citation type="submission" date="2019-02" db="EMBL/GenBank/DDBJ databases">
        <title>Flavobacterium sp. RD-2-33 isolated from forest soil.</title>
        <authorList>
            <person name="Chaudhary D.K."/>
        </authorList>
    </citation>
    <scope>NUCLEOTIDE SEQUENCE [LARGE SCALE GENOMIC DNA]</scope>
    <source>
        <strain evidence="1 2">RD-2-33</strain>
    </source>
</reference>
<dbReference type="AlphaFoldDB" id="A0A4Q9YMA8"/>
<dbReference type="Pfam" id="PF13707">
    <property type="entry name" value="RloB"/>
    <property type="match status" value="1"/>
</dbReference>
<protein>
    <submittedName>
        <fullName evidence="1">RloB domain-containing protein</fullName>
    </submittedName>
</protein>
<comment type="caution">
    <text evidence="1">The sequence shown here is derived from an EMBL/GenBank/DDBJ whole genome shotgun (WGS) entry which is preliminary data.</text>
</comment>
<dbReference type="Proteomes" id="UP000293300">
    <property type="component" value="Unassembled WGS sequence"/>
</dbReference>